<dbReference type="EMBL" id="JBHSFY010000003">
    <property type="protein sequence ID" value="MFC4476817.1"/>
    <property type="molecule type" value="Genomic_DNA"/>
</dbReference>
<evidence type="ECO:0000256" key="2">
    <source>
        <dbReference type="SAM" id="SignalP"/>
    </source>
</evidence>
<dbReference type="SUPFAM" id="SSF52833">
    <property type="entry name" value="Thioredoxin-like"/>
    <property type="match status" value="1"/>
</dbReference>
<gene>
    <name evidence="4" type="ORF">ACFO3N_07060</name>
</gene>
<dbReference type="Proteomes" id="UP001596003">
    <property type="component" value="Unassembled WGS sequence"/>
</dbReference>
<dbReference type="InterPro" id="IPR000866">
    <property type="entry name" value="AhpC/TSA"/>
</dbReference>
<dbReference type="RefSeq" id="WP_379796361.1">
    <property type="nucleotide sequence ID" value="NZ_JBHSFY010000003.1"/>
</dbReference>
<feature type="domain" description="Thioredoxin" evidence="3">
    <location>
        <begin position="471"/>
        <end position="612"/>
    </location>
</feature>
<dbReference type="CDD" id="cd02966">
    <property type="entry name" value="TlpA_like_family"/>
    <property type="match status" value="1"/>
</dbReference>
<dbReference type="InterPro" id="IPR017937">
    <property type="entry name" value="Thioredoxin_CS"/>
</dbReference>
<protein>
    <submittedName>
        <fullName evidence="4">TlpA disulfide reductase family protein</fullName>
    </submittedName>
</protein>
<evidence type="ECO:0000313" key="5">
    <source>
        <dbReference type="Proteomes" id="UP001596003"/>
    </source>
</evidence>
<sequence length="612" mass="69835">MKKTILLLLFAIFNTAFSQSGKVYLKNNKFNVGKPNTYMYEPPQGLVIEDNAKANVLYATPDDFSNDLVSLKKDGKRYEFTTKVSDSARVLMVTINDLHKIADSNNDQGYSVLLKTQNDIELGKSLMNQIFMRNYGNHFLNLKLDTKKENVIAAYDALFAKYPKLREDKDAVNYLYLKKSLNAEQGQKDLNAFASKCIEKNTEEYLTLAYNISQGSSKPEETEKLGKEISARYPTGKLEQLFFMRSFYDQPNKTEASIMESMNTFKTKFKDASPESLRTFYRALLTVYLENGQYEKAIALEPHLKNASDLYNDFAWGKSGGDLTTPVKDLDFVVKVSERAMYLLEQRNKESYYPAYKESFNMFADTYALLLYKQGKYGEAFKYQSGVKENNGLDSGGKDRYLTMMDKVKSKDEVKAYIDDEISKGNTSSVFLAKLKEIYIEKKLPLAEFNAIEQKTDAKAKENKSKDLIERFGSTNAINFTLKNLDGKETKLSDYKGKVVVLDFWATWCGPCKASFPKMQNLVTKYKGKDVAFLFVNTWENGKEEDIFKKVSSYITDKKFDFNVVFDSKTEVVTNYKVNGIPTRVVIDKNGTILAYDYSNTDIAAIIDAQLK</sequence>
<reference evidence="5" key="1">
    <citation type="journal article" date="2019" name="Int. J. Syst. Evol. Microbiol.">
        <title>The Global Catalogue of Microorganisms (GCM) 10K type strain sequencing project: providing services to taxonomists for standard genome sequencing and annotation.</title>
        <authorList>
            <consortium name="The Broad Institute Genomics Platform"/>
            <consortium name="The Broad Institute Genome Sequencing Center for Infectious Disease"/>
            <person name="Wu L."/>
            <person name="Ma J."/>
        </authorList>
    </citation>
    <scope>NUCLEOTIDE SEQUENCE [LARGE SCALE GENOMIC DNA]</scope>
    <source>
        <strain evidence="5">NBRC 103627</strain>
    </source>
</reference>
<dbReference type="InterPro" id="IPR036249">
    <property type="entry name" value="Thioredoxin-like_sf"/>
</dbReference>
<dbReference type="PROSITE" id="PS51352">
    <property type="entry name" value="THIOREDOXIN_2"/>
    <property type="match status" value="1"/>
</dbReference>
<organism evidence="4 5">
    <name type="scientific">Flavobacterium chungangensis</name>
    <dbReference type="NCBI Taxonomy" id="2708132"/>
    <lineage>
        <taxon>Bacteria</taxon>
        <taxon>Pseudomonadati</taxon>
        <taxon>Bacteroidota</taxon>
        <taxon>Flavobacteriia</taxon>
        <taxon>Flavobacteriales</taxon>
        <taxon>Flavobacteriaceae</taxon>
        <taxon>Flavobacterium</taxon>
    </lineage>
</organism>
<evidence type="ECO:0000259" key="3">
    <source>
        <dbReference type="PROSITE" id="PS51352"/>
    </source>
</evidence>
<accession>A0ABV8ZE31</accession>
<comment type="caution">
    <text evidence="4">The sequence shown here is derived from an EMBL/GenBank/DDBJ whole genome shotgun (WGS) entry which is preliminary data.</text>
</comment>
<dbReference type="Gene3D" id="3.40.30.10">
    <property type="entry name" value="Glutaredoxin"/>
    <property type="match status" value="1"/>
</dbReference>
<dbReference type="PROSITE" id="PS00194">
    <property type="entry name" value="THIOREDOXIN_1"/>
    <property type="match status" value="1"/>
</dbReference>
<dbReference type="PANTHER" id="PTHR42852">
    <property type="entry name" value="THIOL:DISULFIDE INTERCHANGE PROTEIN DSBE"/>
    <property type="match status" value="1"/>
</dbReference>
<keyword evidence="5" id="KW-1185">Reference proteome</keyword>
<dbReference type="InterPro" id="IPR050553">
    <property type="entry name" value="Thioredoxin_ResA/DsbE_sf"/>
</dbReference>
<proteinExistence type="predicted"/>
<dbReference type="Pfam" id="PF00578">
    <property type="entry name" value="AhpC-TSA"/>
    <property type="match status" value="1"/>
</dbReference>
<dbReference type="InterPro" id="IPR013766">
    <property type="entry name" value="Thioredoxin_domain"/>
</dbReference>
<evidence type="ECO:0000256" key="1">
    <source>
        <dbReference type="ARBA" id="ARBA00023284"/>
    </source>
</evidence>
<feature type="chain" id="PRO_5045966927" evidence="2">
    <location>
        <begin position="19"/>
        <end position="612"/>
    </location>
</feature>
<feature type="signal peptide" evidence="2">
    <location>
        <begin position="1"/>
        <end position="18"/>
    </location>
</feature>
<keyword evidence="1" id="KW-0676">Redox-active center</keyword>
<evidence type="ECO:0000313" key="4">
    <source>
        <dbReference type="EMBL" id="MFC4476817.1"/>
    </source>
</evidence>
<name>A0ABV8ZE31_9FLAO</name>
<dbReference type="PANTHER" id="PTHR42852:SF17">
    <property type="entry name" value="THIOREDOXIN-LIKE PROTEIN HI_1115"/>
    <property type="match status" value="1"/>
</dbReference>
<keyword evidence="2" id="KW-0732">Signal</keyword>